<dbReference type="GO" id="GO:0005829">
    <property type="term" value="C:cytosol"/>
    <property type="evidence" value="ECO:0007669"/>
    <property type="project" value="TreeGrafter"/>
</dbReference>
<dbReference type="InterPro" id="IPR028618">
    <property type="entry name" value="DEAD_helicase_DeaD"/>
</dbReference>
<dbReference type="EC" id="3.6.4.13" evidence="7"/>
<comment type="catalytic activity">
    <reaction evidence="6 7">
        <text>ATP + H2O = ADP + phosphate + H(+)</text>
        <dbReference type="Rhea" id="RHEA:13065"/>
        <dbReference type="ChEBI" id="CHEBI:15377"/>
        <dbReference type="ChEBI" id="CHEBI:15378"/>
        <dbReference type="ChEBI" id="CHEBI:30616"/>
        <dbReference type="ChEBI" id="CHEBI:43474"/>
        <dbReference type="ChEBI" id="CHEBI:456216"/>
        <dbReference type="EC" id="3.6.4.13"/>
    </reaction>
</comment>
<dbReference type="InterPro" id="IPR005580">
    <property type="entry name" value="DbpA/CsdA_RNA-bd_dom"/>
</dbReference>
<keyword evidence="3 7" id="KW-0378">Hydrolase</keyword>
<dbReference type="PANTHER" id="PTHR47963:SF8">
    <property type="entry name" value="ATP-DEPENDENT RNA HELICASE DEAD"/>
    <property type="match status" value="1"/>
</dbReference>
<dbReference type="InterPro" id="IPR044742">
    <property type="entry name" value="DEAD/DEAH_RhlB"/>
</dbReference>
<dbReference type="InterPro" id="IPR014001">
    <property type="entry name" value="Helicase_ATP-bd"/>
</dbReference>
<dbReference type="GO" id="GO:0005840">
    <property type="term" value="C:ribosome"/>
    <property type="evidence" value="ECO:0007669"/>
    <property type="project" value="TreeGrafter"/>
</dbReference>
<feature type="domain" description="DEAD-box RNA helicase Q" evidence="12">
    <location>
        <begin position="6"/>
        <end position="34"/>
    </location>
</feature>
<evidence type="ECO:0000256" key="1">
    <source>
        <dbReference type="ARBA" id="ARBA00022490"/>
    </source>
</evidence>
<dbReference type="Pfam" id="PF00271">
    <property type="entry name" value="Helicase_C"/>
    <property type="match status" value="1"/>
</dbReference>
<dbReference type="GO" id="GO:0070417">
    <property type="term" value="P:cellular response to cold"/>
    <property type="evidence" value="ECO:0007669"/>
    <property type="project" value="InterPro"/>
</dbReference>
<dbReference type="KEGG" id="ptk:EXN22_19995"/>
<dbReference type="InterPro" id="IPR050547">
    <property type="entry name" value="DEAD_box_RNA_helicases"/>
</dbReference>
<proteinExistence type="inferred from homology"/>
<dbReference type="EMBL" id="CP035952">
    <property type="protein sequence ID" value="QBF27850.1"/>
    <property type="molecule type" value="Genomic_DNA"/>
</dbReference>
<dbReference type="GO" id="GO:0033592">
    <property type="term" value="F:RNA strand annealing activity"/>
    <property type="evidence" value="ECO:0007669"/>
    <property type="project" value="TreeGrafter"/>
</dbReference>
<dbReference type="HAMAP" id="MF_00964">
    <property type="entry name" value="DEAD_helicase_DeaD"/>
    <property type="match status" value="1"/>
</dbReference>
<evidence type="ECO:0000256" key="3">
    <source>
        <dbReference type="ARBA" id="ARBA00022801"/>
    </source>
</evidence>
<comment type="subcellular location">
    <subcellularLocation>
        <location evidence="7">Cytoplasm</location>
    </subcellularLocation>
</comment>
<dbReference type="CDD" id="cd18787">
    <property type="entry name" value="SF2_C_DEAD"/>
    <property type="match status" value="1"/>
</dbReference>
<dbReference type="FunFam" id="3.40.50.300:FF:000108">
    <property type="entry name" value="ATP-dependent RNA helicase RhlE"/>
    <property type="match status" value="1"/>
</dbReference>
<feature type="domain" description="Helicase ATP-binding" evidence="10">
    <location>
        <begin position="37"/>
        <end position="208"/>
    </location>
</feature>
<dbReference type="GO" id="GO:0016887">
    <property type="term" value="F:ATP hydrolysis activity"/>
    <property type="evidence" value="ECO:0007669"/>
    <property type="project" value="RHEA"/>
</dbReference>
<dbReference type="InterPro" id="IPR012677">
    <property type="entry name" value="Nucleotide-bd_a/b_plait_sf"/>
</dbReference>
<dbReference type="GO" id="GO:0006401">
    <property type="term" value="P:RNA catabolic process"/>
    <property type="evidence" value="ECO:0007669"/>
    <property type="project" value="UniProtKB-UniRule"/>
</dbReference>
<dbReference type="CDD" id="cd00268">
    <property type="entry name" value="DEADc"/>
    <property type="match status" value="1"/>
</dbReference>
<evidence type="ECO:0000256" key="6">
    <source>
        <dbReference type="ARBA" id="ARBA00047984"/>
    </source>
</evidence>
<dbReference type="Gene3D" id="3.40.50.300">
    <property type="entry name" value="P-loop containing nucleotide triphosphate hydrolases"/>
    <property type="match status" value="2"/>
</dbReference>
<evidence type="ECO:0000259" key="12">
    <source>
        <dbReference type="PROSITE" id="PS51195"/>
    </source>
</evidence>
<dbReference type="InterPro" id="IPR027417">
    <property type="entry name" value="P-loop_NTPase"/>
</dbReference>
<evidence type="ECO:0000256" key="5">
    <source>
        <dbReference type="ARBA" id="ARBA00022840"/>
    </source>
</evidence>
<dbReference type="Pfam" id="PF03880">
    <property type="entry name" value="DbpA"/>
    <property type="match status" value="1"/>
</dbReference>
<dbReference type="SMART" id="SM00490">
    <property type="entry name" value="HELICc"/>
    <property type="match status" value="1"/>
</dbReference>
<dbReference type="GO" id="GO:0003724">
    <property type="term" value="F:RNA helicase activity"/>
    <property type="evidence" value="ECO:0007669"/>
    <property type="project" value="UniProtKB-UniRule"/>
</dbReference>
<comment type="function">
    <text evidence="7">DEAD-box RNA helicase involved in various cellular processes at low temperature, including ribosome biogenesis, mRNA degradation and translation initiation.</text>
</comment>
<dbReference type="Proteomes" id="UP000291130">
    <property type="component" value="Chromosome"/>
</dbReference>
<evidence type="ECO:0000256" key="7">
    <source>
        <dbReference type="HAMAP-Rule" id="MF_00964"/>
    </source>
</evidence>
<dbReference type="InterPro" id="IPR001650">
    <property type="entry name" value="Helicase_C-like"/>
</dbReference>
<keyword evidence="14" id="KW-1185">Reference proteome</keyword>
<dbReference type="GO" id="GO:0005524">
    <property type="term" value="F:ATP binding"/>
    <property type="evidence" value="ECO:0007669"/>
    <property type="project" value="UniProtKB-UniRule"/>
</dbReference>
<dbReference type="InterPro" id="IPR011545">
    <property type="entry name" value="DEAD/DEAH_box_helicase_dom"/>
</dbReference>
<dbReference type="Pfam" id="PF00270">
    <property type="entry name" value="DEAD"/>
    <property type="match status" value="1"/>
</dbReference>
<feature type="domain" description="Helicase C-terminal" evidence="11">
    <location>
        <begin position="235"/>
        <end position="379"/>
    </location>
</feature>
<dbReference type="InterPro" id="IPR014014">
    <property type="entry name" value="RNA_helicase_DEAD_Q_motif"/>
</dbReference>
<evidence type="ECO:0000256" key="4">
    <source>
        <dbReference type="ARBA" id="ARBA00022806"/>
    </source>
</evidence>
<dbReference type="InterPro" id="IPR000629">
    <property type="entry name" value="RNA-helicase_DEAD-box_CS"/>
</dbReference>
<evidence type="ECO:0000256" key="8">
    <source>
        <dbReference type="PROSITE-ProRule" id="PRU00552"/>
    </source>
</evidence>
<dbReference type="OrthoDB" id="9805696at2"/>
<dbReference type="PANTHER" id="PTHR47963">
    <property type="entry name" value="DEAD-BOX ATP-DEPENDENT RNA HELICASE 47, MITOCHONDRIAL"/>
    <property type="match status" value="1"/>
</dbReference>
<dbReference type="AlphaFoldDB" id="A0A411MME8"/>
<evidence type="ECO:0000256" key="2">
    <source>
        <dbReference type="ARBA" id="ARBA00022741"/>
    </source>
</evidence>
<dbReference type="Gene3D" id="3.30.70.330">
    <property type="match status" value="1"/>
</dbReference>
<sequence length="553" mass="60232">MTQETGGFAALDLHPSIVAAVLATGYEEPSAIQQQSIPIILAGHDMIGQAQTGTGKTAAFALPILNRIDPSKREPQALILAPTRELALQVATAFETYAKQMPGVTVVAVYGGAPMGPQLKAIRNGAQIVVATPGRLCDHLRRDEKVLATVNHLVLDEADEMLKLGFMDDLEVIFKAMPETRQTVLFSATLPASIRAIAERHLRDPKHVKIQTKTQTVTAIEQAHLMVHADQKVSAVLRLLEVEEFDALIAFVRTKQATLDLASALEAKGYKAAALNGDIAQNQRERVIDSLKDGRLDIVVATDVAARGLDVPRITHVFNVDMPYDPESYVHRIGRTGRAGREGRALLLVTPRERRMLQVIERVTGQKVAEVRLPNAQAVLDARIKKLTNSLAPLVADAESTHGDLLDRLTADIGCSPRALAAALLRKATNGQALTLDAVEKEQPLVPNSAPRERTGDRPDRGERERRAPMPLGEGRARCRTALGARDGIAAKNLLGAILNEGGLAREAIGRIQVRDSFSLVELPEEGLERLLTKLKDTRVAGKQLKLRRYRED</sequence>
<keyword evidence="5 7" id="KW-0067">ATP-binding</keyword>
<organism evidence="13 14">
    <name type="scientific">Pseudomonas tructae</name>
    <dbReference type="NCBI Taxonomy" id="2518644"/>
    <lineage>
        <taxon>Bacteria</taxon>
        <taxon>Pseudomonadati</taxon>
        <taxon>Pseudomonadota</taxon>
        <taxon>Gammaproteobacteria</taxon>
        <taxon>Pseudomonadales</taxon>
        <taxon>Pseudomonadaceae</taxon>
        <taxon>Pseudomonas</taxon>
    </lineage>
</organism>
<dbReference type="PROSITE" id="PS00039">
    <property type="entry name" value="DEAD_ATP_HELICASE"/>
    <property type="match status" value="1"/>
</dbReference>
<dbReference type="PROSITE" id="PS51195">
    <property type="entry name" value="Q_MOTIF"/>
    <property type="match status" value="1"/>
</dbReference>
<comment type="similarity">
    <text evidence="7">Belongs to the DEAD box helicase family. DeaD/CsdA subfamily.</text>
</comment>
<gene>
    <name evidence="7" type="primary">deaD</name>
    <name evidence="7" type="synonym">csdA</name>
    <name evidence="13" type="ORF">EXN22_19995</name>
</gene>
<protein>
    <recommendedName>
        <fullName evidence="7">ATP-dependent RNA helicase DeaD</fullName>
        <ecNumber evidence="7">3.6.4.13</ecNumber>
    </recommendedName>
    <alternativeName>
        <fullName evidence="7">Cold-shock DEAD box protein A</fullName>
    </alternativeName>
</protein>
<feature type="compositionally biased region" description="Basic and acidic residues" evidence="9">
    <location>
        <begin position="451"/>
        <end position="468"/>
    </location>
</feature>
<dbReference type="SMART" id="SM00487">
    <property type="entry name" value="DEXDc"/>
    <property type="match status" value="1"/>
</dbReference>
<dbReference type="PROSITE" id="PS51192">
    <property type="entry name" value="HELICASE_ATP_BIND_1"/>
    <property type="match status" value="1"/>
</dbReference>
<feature type="region of interest" description="Disordered" evidence="9">
    <location>
        <begin position="440"/>
        <end position="471"/>
    </location>
</feature>
<keyword evidence="4 7" id="KW-0347">Helicase</keyword>
<evidence type="ECO:0000313" key="13">
    <source>
        <dbReference type="EMBL" id="QBF27850.1"/>
    </source>
</evidence>
<evidence type="ECO:0000256" key="9">
    <source>
        <dbReference type="SAM" id="MobiDB-lite"/>
    </source>
</evidence>
<reference evidence="13 14" key="1">
    <citation type="submission" date="2019-02" db="EMBL/GenBank/DDBJ databases">
        <title>Complete genome sequence of Pseudomonas sp. SNU WT1 isolated from rainbow trout.</title>
        <authorList>
            <person name="Oh W.T."/>
            <person name="Park S.C."/>
        </authorList>
    </citation>
    <scope>NUCLEOTIDE SEQUENCE [LARGE SCALE GENOMIC DNA]</scope>
    <source>
        <strain evidence="13 14">SNU WT1</strain>
    </source>
</reference>
<accession>A0A411MME8</accession>
<dbReference type="SUPFAM" id="SSF52540">
    <property type="entry name" value="P-loop containing nucleoside triphosphate hydrolases"/>
    <property type="match status" value="1"/>
</dbReference>
<evidence type="ECO:0000259" key="10">
    <source>
        <dbReference type="PROSITE" id="PS51192"/>
    </source>
</evidence>
<feature type="short sequence motif" description="Q motif" evidence="8">
    <location>
        <begin position="6"/>
        <end position="34"/>
    </location>
</feature>
<evidence type="ECO:0000313" key="14">
    <source>
        <dbReference type="Proteomes" id="UP000291130"/>
    </source>
</evidence>
<dbReference type="GO" id="GO:0000027">
    <property type="term" value="P:ribosomal large subunit assembly"/>
    <property type="evidence" value="ECO:0007669"/>
    <property type="project" value="UniProtKB-UniRule"/>
</dbReference>
<dbReference type="PROSITE" id="PS51194">
    <property type="entry name" value="HELICASE_CTER"/>
    <property type="match status" value="1"/>
</dbReference>
<keyword evidence="2 7" id="KW-0547">Nucleotide-binding</keyword>
<evidence type="ECO:0000259" key="11">
    <source>
        <dbReference type="PROSITE" id="PS51194"/>
    </source>
</evidence>
<name>A0A411MME8_9PSED</name>
<keyword evidence="7" id="KW-0694">RNA-binding</keyword>
<keyword evidence="1 7" id="KW-0963">Cytoplasm</keyword>
<keyword evidence="7" id="KW-0346">Stress response</keyword>